<protein>
    <recommendedName>
        <fullName evidence="4">Right handed beta helix domain-containing protein</fullName>
    </recommendedName>
</protein>
<dbReference type="InterPro" id="IPR006626">
    <property type="entry name" value="PbH1"/>
</dbReference>
<keyword evidence="1" id="KW-0677">Repeat</keyword>
<sequence length="780" mass="84392">MAYNTGNPIGSTSPKDLSDNARNLDLLLLGDDPSYPDRKGVPRKSWKGMDAAFDAARILQEFKFDIAQADRSDRFDTFIESSGWQDRGAYAAGIEITSHSQYIVFGGQPYTLSPSITVPYTTTGVWASESTRFILRGDSVLRQDLASSKGAGQIGINRSPIAAAVGSLAKAIPGIPVSIWEYDHLVSARPNPADPSTWDWTPALLAAINSTDGSRHFNINIPMPIRVGNIKVTGKPNWSLAGGGTLIKITANTMLELYECPGVRIHHLGLNGNILWDEATNGSIIPARPGAQRTAYACGVYGQQCGDLRIFDCDIYDFANDPISIRGKYTGGLPGSAGSTLIAAAEGLLVTGCNIYNYRNTAVYLAGVKKGVVTHNKIYTLDDFGYIRGNGVYIVDWCDGVLCFDNAMDRIGDNGIGVGEVKNPLAQNRHISLISNKVDRSVYMSILIAGGEDVLAYDNTLTRGMMQKELLPEAFLIAGNPGSLQVRGGNTSKANRIRLISNTVDLSYQRGIYVFDDAAITKDNWSEGIEVASNIVRRSKEDNIYVNMANPVTIAFNQALDGERIGIFTSGAHDIFMNRARGNANHGILSSQINTFPGQAQNPTLDQNRAWENGRNGIQVLGGPLVYANPPRPRITNNKGWGNGFLGDTLGSKSGLRANSLFHPTIEGNEFSGSFGPGLLVENCTNYVVDHSNILSDNGWDASLPQTQRAGVFVMCTATAFKVGRLMSNKMFAGDHQQVGYAAEFDTTGSLICIGNEPDAHPLLPQNVARKSWSDIFNNR</sequence>
<organism evidence="2 3">
    <name type="scientific">Pseudomonas fluorescens</name>
    <dbReference type="NCBI Taxonomy" id="294"/>
    <lineage>
        <taxon>Bacteria</taxon>
        <taxon>Pseudomonadati</taxon>
        <taxon>Pseudomonadota</taxon>
        <taxon>Gammaproteobacteria</taxon>
        <taxon>Pseudomonadales</taxon>
        <taxon>Pseudomonadaceae</taxon>
        <taxon>Pseudomonas</taxon>
    </lineage>
</organism>
<proteinExistence type="predicted"/>
<evidence type="ECO:0000313" key="3">
    <source>
        <dbReference type="Proteomes" id="UP000326437"/>
    </source>
</evidence>
<dbReference type="SMART" id="SM00710">
    <property type="entry name" value="PbH1"/>
    <property type="match status" value="9"/>
</dbReference>
<dbReference type="EMBL" id="CABVHO010000002">
    <property type="protein sequence ID" value="VVN51161.1"/>
    <property type="molecule type" value="Genomic_DNA"/>
</dbReference>
<dbReference type="AlphaFoldDB" id="A0A5E6YGQ5"/>
<dbReference type="GO" id="GO:0042121">
    <property type="term" value="P:alginic acid biosynthetic process"/>
    <property type="evidence" value="ECO:0007669"/>
    <property type="project" value="UniProtKB-KW"/>
</dbReference>
<dbReference type="RefSeq" id="WP_150628226.1">
    <property type="nucleotide sequence ID" value="NZ_CABVHO010000002.1"/>
</dbReference>
<dbReference type="OrthoDB" id="7033777at2"/>
<dbReference type="InterPro" id="IPR012334">
    <property type="entry name" value="Pectin_lyas_fold"/>
</dbReference>
<dbReference type="InterPro" id="IPR011050">
    <property type="entry name" value="Pectin_lyase_fold/virulence"/>
</dbReference>
<dbReference type="InterPro" id="IPR051550">
    <property type="entry name" value="SCF-Subunits/Alg-Epimerases"/>
</dbReference>
<dbReference type="PANTHER" id="PTHR22990:SF15">
    <property type="entry name" value="F-BOX ONLY PROTEIN 10"/>
    <property type="match status" value="1"/>
</dbReference>
<dbReference type="SUPFAM" id="SSF51126">
    <property type="entry name" value="Pectin lyase-like"/>
    <property type="match status" value="2"/>
</dbReference>
<reference evidence="2 3" key="1">
    <citation type="submission" date="2019-09" db="EMBL/GenBank/DDBJ databases">
        <authorList>
            <person name="Chandra G."/>
            <person name="Truman W A."/>
        </authorList>
    </citation>
    <scope>NUCLEOTIDE SEQUENCE [LARGE SCALE GENOMIC DNA]</scope>
    <source>
        <strain evidence="2">PS685</strain>
    </source>
</reference>
<dbReference type="Gene3D" id="2.160.20.10">
    <property type="entry name" value="Single-stranded right-handed beta-helix, Pectin lyase-like"/>
    <property type="match status" value="2"/>
</dbReference>
<name>A0A5E6YGQ5_PSEFL</name>
<evidence type="ECO:0000256" key="1">
    <source>
        <dbReference type="ARBA" id="ARBA00022737"/>
    </source>
</evidence>
<evidence type="ECO:0008006" key="4">
    <source>
        <dbReference type="Google" id="ProtNLM"/>
    </source>
</evidence>
<gene>
    <name evidence="2" type="ORF">PS685_00574</name>
</gene>
<dbReference type="PANTHER" id="PTHR22990">
    <property type="entry name" value="F-BOX ONLY PROTEIN"/>
    <property type="match status" value="1"/>
</dbReference>
<dbReference type="Proteomes" id="UP000326437">
    <property type="component" value="Unassembled WGS sequence"/>
</dbReference>
<accession>A0A5E6YGQ5</accession>
<evidence type="ECO:0000313" key="2">
    <source>
        <dbReference type="EMBL" id="VVN51161.1"/>
    </source>
</evidence>
<dbReference type="GO" id="GO:0016853">
    <property type="term" value="F:isomerase activity"/>
    <property type="evidence" value="ECO:0007669"/>
    <property type="project" value="UniProtKB-KW"/>
</dbReference>